<feature type="domain" description="DUF4007" evidence="1">
    <location>
        <begin position="19"/>
        <end position="196"/>
    </location>
</feature>
<evidence type="ECO:0000313" key="2">
    <source>
        <dbReference type="EMBL" id="TKS96381.1"/>
    </source>
</evidence>
<dbReference type="AlphaFoldDB" id="A0A4U5W628"/>
<organism evidence="2 3">
    <name type="scientific">Streptomyces lasalocidi</name>
    <name type="common">Streptomyces lasaliensis</name>
    <dbReference type="NCBI Taxonomy" id="324833"/>
    <lineage>
        <taxon>Bacteria</taxon>
        <taxon>Bacillati</taxon>
        <taxon>Actinomycetota</taxon>
        <taxon>Actinomycetes</taxon>
        <taxon>Kitasatosporales</taxon>
        <taxon>Streptomycetaceae</taxon>
        <taxon>Streptomyces</taxon>
    </lineage>
</organism>
<dbReference type="InterPro" id="IPR025248">
    <property type="entry name" value="DUF4007"/>
</dbReference>
<dbReference type="RefSeq" id="WP_137311476.1">
    <property type="nucleotide sequence ID" value="NZ_SZNQ01000003.1"/>
</dbReference>
<gene>
    <name evidence="2" type="ORF">E4U91_37645</name>
</gene>
<dbReference type="Pfam" id="PF13182">
    <property type="entry name" value="DUF4007"/>
    <property type="match status" value="1"/>
</dbReference>
<reference evidence="2 3" key="1">
    <citation type="submission" date="2019-04" db="EMBL/GenBank/DDBJ databases">
        <title>Streptomyces lasaliensis sp. nov., an Actinomycete isolated from soil which produces the polyether antibiotic lasalocid.</title>
        <authorList>
            <person name="Erwin G."/>
            <person name="Haber C."/>
        </authorList>
    </citation>
    <scope>NUCLEOTIDE SEQUENCE [LARGE SCALE GENOMIC DNA]</scope>
    <source>
        <strain evidence="2 3">X-537</strain>
    </source>
</reference>
<name>A0A4U5W628_STRLS</name>
<keyword evidence="3" id="KW-1185">Reference proteome</keyword>
<dbReference type="OrthoDB" id="747541at2"/>
<evidence type="ECO:0000259" key="1">
    <source>
        <dbReference type="Pfam" id="PF13182"/>
    </source>
</evidence>
<dbReference type="EMBL" id="SZNQ01000003">
    <property type="protein sequence ID" value="TKS96381.1"/>
    <property type="molecule type" value="Genomic_DNA"/>
</dbReference>
<proteinExistence type="predicted"/>
<protein>
    <submittedName>
        <fullName evidence="2">DUF4007 family protein</fullName>
    </submittedName>
</protein>
<sequence>MSNRTPLTGCLPGFGRLRGYPPRYGWLRKVYDALRQDPTALRRPDATVVLGVGKSMVPSMAFWSQAFGLAARNGQDLVPTNRAHWLLDEATGADPYLELDSSLWLLHWWLVSSEPCHVPAWRYLFGYSPFSRSSRAELQGRLAAAADAVGHRTPAASVLASDIACLVSMYAPGNPTAANIEDELSNPFRTLHLLGPEPPADRSHLVALRRMAGRHCHDLSHDGTVDIRAQFLQLRCPSEGRWHASNF</sequence>
<comment type="caution">
    <text evidence="2">The sequence shown here is derived from an EMBL/GenBank/DDBJ whole genome shotgun (WGS) entry which is preliminary data.</text>
</comment>
<dbReference type="Proteomes" id="UP000305929">
    <property type="component" value="Unassembled WGS sequence"/>
</dbReference>
<evidence type="ECO:0000313" key="3">
    <source>
        <dbReference type="Proteomes" id="UP000305929"/>
    </source>
</evidence>
<accession>A0A4U5W628</accession>